<gene>
    <name evidence="1" type="ORF">F9802_07930</name>
</gene>
<dbReference type="InterPro" id="IPR015053">
    <property type="entry name" value="DUF1871"/>
</dbReference>
<comment type="caution">
    <text evidence="1">The sequence shown here is derived from an EMBL/GenBank/DDBJ whole genome shotgun (WGS) entry which is preliminary data.</text>
</comment>
<dbReference type="EMBL" id="WEIO01000004">
    <property type="protein sequence ID" value="KAB7706948.1"/>
    <property type="molecule type" value="Genomic_DNA"/>
</dbReference>
<evidence type="ECO:0000313" key="2">
    <source>
        <dbReference type="Proteomes" id="UP000429595"/>
    </source>
</evidence>
<keyword evidence="2" id="KW-1185">Reference proteome</keyword>
<proteinExistence type="predicted"/>
<evidence type="ECO:0000313" key="1">
    <source>
        <dbReference type="EMBL" id="KAB7706948.1"/>
    </source>
</evidence>
<sequence length="87" mass="10114">MDKDIRTNIKFGRILRKWDPFKVGGDFYDTETADTIQAVHQLDDANKLAHRIQEIYEFSFEKKLPLESCQKVALQLLQVKNDAACEL</sequence>
<dbReference type="Gene3D" id="1.10.340.20">
    <property type="entry name" value="Apc36109-like domain"/>
    <property type="match status" value="1"/>
</dbReference>
<dbReference type="SUPFAM" id="SSF116922">
    <property type="entry name" value="YugE-like"/>
    <property type="match status" value="1"/>
</dbReference>
<dbReference type="InterPro" id="IPR023162">
    <property type="entry name" value="Apc36109-like_dom_sf"/>
</dbReference>
<dbReference type="AlphaFoldDB" id="A0A6I1FQV3"/>
<protein>
    <submittedName>
        <fullName evidence="1">DUF1871 family protein</fullName>
    </submittedName>
</protein>
<accession>A0A6I1FQV3</accession>
<reference evidence="1 2" key="1">
    <citation type="submission" date="2019-10" db="EMBL/GenBank/DDBJ databases">
        <title>Bacillus aerolatum sp. nov., isolated from bioaerosol of sport playgrounds.</title>
        <authorList>
            <person name="Chen P."/>
            <person name="Zhang G."/>
        </authorList>
    </citation>
    <scope>NUCLEOTIDE SEQUENCE [LARGE SCALE GENOMIC DNA]</scope>
    <source>
        <strain evidence="1 2">CX253</strain>
    </source>
</reference>
<name>A0A6I1FQV3_9BACI</name>
<organism evidence="1 2">
    <name type="scientific">Bacillus aerolatus</name>
    <dbReference type="NCBI Taxonomy" id="2653354"/>
    <lineage>
        <taxon>Bacteria</taxon>
        <taxon>Bacillati</taxon>
        <taxon>Bacillota</taxon>
        <taxon>Bacilli</taxon>
        <taxon>Bacillales</taxon>
        <taxon>Bacillaceae</taxon>
        <taxon>Bacillus</taxon>
    </lineage>
</organism>
<dbReference type="Pfam" id="PF08958">
    <property type="entry name" value="DUF1871"/>
    <property type="match status" value="1"/>
</dbReference>
<dbReference type="RefSeq" id="WP_152150716.1">
    <property type="nucleotide sequence ID" value="NZ_WEIO01000004.1"/>
</dbReference>
<dbReference type="Proteomes" id="UP000429595">
    <property type="component" value="Unassembled WGS sequence"/>
</dbReference>